<evidence type="ECO:0000313" key="2">
    <source>
        <dbReference type="Proteomes" id="UP001162131"/>
    </source>
</evidence>
<gene>
    <name evidence="1" type="ORF">BSTOLATCC_MIC44310</name>
</gene>
<accession>A0AAU9JRD9</accession>
<dbReference type="AlphaFoldDB" id="A0AAU9JRD9"/>
<dbReference type="Gene3D" id="6.10.140.1230">
    <property type="match status" value="1"/>
</dbReference>
<protein>
    <submittedName>
        <fullName evidence="1">Uncharacterized protein</fullName>
    </submittedName>
</protein>
<dbReference type="GO" id="GO:0007034">
    <property type="term" value="P:vacuolar transport"/>
    <property type="evidence" value="ECO:0007669"/>
    <property type="project" value="InterPro"/>
</dbReference>
<reference evidence="1" key="1">
    <citation type="submission" date="2021-09" db="EMBL/GenBank/DDBJ databases">
        <authorList>
            <consortium name="AG Swart"/>
            <person name="Singh M."/>
            <person name="Singh A."/>
            <person name="Seah K."/>
            <person name="Emmerich C."/>
        </authorList>
    </citation>
    <scope>NUCLEOTIDE SEQUENCE</scope>
    <source>
        <strain evidence="1">ATCC30299</strain>
    </source>
</reference>
<sequence length="198" mass="22074">MGSKSSKDTLDDTLFNLRFAGKTLIKESDRSQKEEKIEKDKAKRALEKGLIDNARIAAENAIRKKNEALNYLRLSSKLDAVASKIMSASRTEAMTRQFSQVIPQMNRAMKSMNLENISETMGQFEKCFENLDVASGYVSESLNQTTTVSTPRDQVDNLLGMIASEHNIEVRGQLGEAPLGISAKEIEESNKIDVQKLK</sequence>
<dbReference type="Proteomes" id="UP001162131">
    <property type="component" value="Unassembled WGS sequence"/>
</dbReference>
<organism evidence="1 2">
    <name type="scientific">Blepharisma stoltei</name>
    <dbReference type="NCBI Taxonomy" id="1481888"/>
    <lineage>
        <taxon>Eukaryota</taxon>
        <taxon>Sar</taxon>
        <taxon>Alveolata</taxon>
        <taxon>Ciliophora</taxon>
        <taxon>Postciliodesmatophora</taxon>
        <taxon>Heterotrichea</taxon>
        <taxon>Heterotrichida</taxon>
        <taxon>Blepharismidae</taxon>
        <taxon>Blepharisma</taxon>
    </lineage>
</organism>
<keyword evidence="2" id="KW-1185">Reference proteome</keyword>
<dbReference type="InterPro" id="IPR005024">
    <property type="entry name" value="Snf7_fam"/>
</dbReference>
<name>A0AAU9JRD9_9CILI</name>
<dbReference type="PANTHER" id="PTHR10476">
    <property type="entry name" value="CHARGED MULTIVESICULAR BODY PROTEIN"/>
    <property type="match status" value="1"/>
</dbReference>
<comment type="caution">
    <text evidence="1">The sequence shown here is derived from an EMBL/GenBank/DDBJ whole genome shotgun (WGS) entry which is preliminary data.</text>
</comment>
<evidence type="ECO:0000313" key="1">
    <source>
        <dbReference type="EMBL" id="CAG9327680.1"/>
    </source>
</evidence>
<dbReference type="EMBL" id="CAJZBQ010000044">
    <property type="protein sequence ID" value="CAG9327680.1"/>
    <property type="molecule type" value="Genomic_DNA"/>
</dbReference>
<proteinExistence type="predicted"/>
<dbReference type="Pfam" id="PF03357">
    <property type="entry name" value="Snf7"/>
    <property type="match status" value="1"/>
</dbReference>